<proteinExistence type="predicted"/>
<keyword evidence="2" id="KW-1185">Reference proteome</keyword>
<reference evidence="1 2" key="1">
    <citation type="journal article" date="2021" name="Res Sq">
        <title>Streptomyces Pimoensis sp. nov., Isolated From the Taklimakan Desert in Xinjiang, China.</title>
        <authorList>
            <person name="Zhang P."/>
            <person name="Luo X."/>
            <person name="Luo X."/>
            <person name="Liu Z."/>
            <person name="Xia Z."/>
            <person name="Wan C."/>
            <person name="zhang L."/>
        </authorList>
    </citation>
    <scope>NUCLEOTIDE SEQUENCE [LARGE SCALE GENOMIC DNA]</scope>
    <source>
        <strain evidence="1 2">TRM75549</strain>
    </source>
</reference>
<dbReference type="RefSeq" id="WP_371239648.1">
    <property type="nucleotide sequence ID" value="NZ_JAHWZY010000019.1"/>
</dbReference>
<evidence type="ECO:0000313" key="1">
    <source>
        <dbReference type="EMBL" id="MEZ3180770.1"/>
    </source>
</evidence>
<name>A0ABV4J1G1_9ACTN</name>
<sequence length="50" mass="5838">MFGTRHKTRVERTHDDRYQAVCSCGHRSWDCVSYRSAAQAGREHENSARK</sequence>
<gene>
    <name evidence="1" type="ORF">KYY02_19380</name>
</gene>
<protein>
    <submittedName>
        <fullName evidence="1">Uncharacterized protein</fullName>
    </submittedName>
</protein>
<evidence type="ECO:0000313" key="2">
    <source>
        <dbReference type="Proteomes" id="UP001567537"/>
    </source>
</evidence>
<dbReference type="Proteomes" id="UP001567537">
    <property type="component" value="Unassembled WGS sequence"/>
</dbReference>
<dbReference type="EMBL" id="JAHWZY010000019">
    <property type="protein sequence ID" value="MEZ3180770.1"/>
    <property type="molecule type" value="Genomic_DNA"/>
</dbReference>
<accession>A0ABV4J1G1</accession>
<comment type="caution">
    <text evidence="1">The sequence shown here is derived from an EMBL/GenBank/DDBJ whole genome shotgun (WGS) entry which is preliminary data.</text>
</comment>
<organism evidence="1 2">
    <name type="scientific">Streptomyces pimonensis</name>
    <dbReference type="NCBI Taxonomy" id="2860288"/>
    <lineage>
        <taxon>Bacteria</taxon>
        <taxon>Bacillati</taxon>
        <taxon>Actinomycetota</taxon>
        <taxon>Actinomycetes</taxon>
        <taxon>Kitasatosporales</taxon>
        <taxon>Streptomycetaceae</taxon>
        <taxon>Streptomyces</taxon>
    </lineage>
</organism>